<evidence type="ECO:0000259" key="5">
    <source>
        <dbReference type="Pfam" id="PF01420"/>
    </source>
</evidence>
<dbReference type="SUPFAM" id="SSF116734">
    <property type="entry name" value="DNA methylase specificity domain"/>
    <property type="match status" value="2"/>
</dbReference>
<keyword evidence="2" id="KW-0680">Restriction system</keyword>
<dbReference type="RefSeq" id="WP_107894773.1">
    <property type="nucleotide sequence ID" value="NZ_PYWM01000005.1"/>
</dbReference>
<comment type="similarity">
    <text evidence="1">Belongs to the type-I restriction system S methylase family.</text>
</comment>
<keyword evidence="6" id="KW-0378">Hydrolase</keyword>
<keyword evidence="7" id="KW-1185">Reference proteome</keyword>
<keyword evidence="3" id="KW-0238">DNA-binding</keyword>
<accession>A0A4U2ZBW9</accession>
<proteinExistence type="inferred from homology"/>
<evidence type="ECO:0000256" key="2">
    <source>
        <dbReference type="ARBA" id="ARBA00022747"/>
    </source>
</evidence>
<dbReference type="GO" id="GO:0009307">
    <property type="term" value="P:DNA restriction-modification system"/>
    <property type="evidence" value="ECO:0007669"/>
    <property type="project" value="UniProtKB-KW"/>
</dbReference>
<reference evidence="6 7" key="1">
    <citation type="submission" date="2019-04" db="EMBL/GenBank/DDBJ databases">
        <title>Lysinibacillus genome sequencing.</title>
        <authorList>
            <person name="Dunlap C."/>
        </authorList>
    </citation>
    <scope>NUCLEOTIDE SEQUENCE [LARGE SCALE GENOMIC DNA]</scope>
    <source>
        <strain evidence="6 7">CCTCC AB 2010389</strain>
    </source>
</reference>
<dbReference type="CDD" id="cd17263">
    <property type="entry name" value="RMtype1_S_AbaB8300I-TRD1-CR1_like"/>
    <property type="match status" value="1"/>
</dbReference>
<dbReference type="AlphaFoldDB" id="A0A4U2ZBW9"/>
<evidence type="ECO:0000256" key="3">
    <source>
        <dbReference type="ARBA" id="ARBA00023125"/>
    </source>
</evidence>
<dbReference type="PANTHER" id="PTHR30408:SF12">
    <property type="entry name" value="TYPE I RESTRICTION ENZYME MJAVIII SPECIFICITY SUBUNIT"/>
    <property type="match status" value="1"/>
</dbReference>
<organism evidence="6 7">
    <name type="scientific">Lysinibacillus mangiferihumi</name>
    <dbReference type="NCBI Taxonomy" id="1130819"/>
    <lineage>
        <taxon>Bacteria</taxon>
        <taxon>Bacillati</taxon>
        <taxon>Bacillota</taxon>
        <taxon>Bacilli</taxon>
        <taxon>Bacillales</taxon>
        <taxon>Bacillaceae</taxon>
        <taxon>Lysinibacillus</taxon>
    </lineage>
</organism>
<keyword evidence="4" id="KW-0175">Coiled coil</keyword>
<dbReference type="GO" id="GO:0003677">
    <property type="term" value="F:DNA binding"/>
    <property type="evidence" value="ECO:0007669"/>
    <property type="project" value="UniProtKB-KW"/>
</dbReference>
<protein>
    <submittedName>
        <fullName evidence="6">Restriction endonuclease subunit S</fullName>
    </submittedName>
</protein>
<evidence type="ECO:0000256" key="4">
    <source>
        <dbReference type="SAM" id="Coils"/>
    </source>
</evidence>
<dbReference type="Proteomes" id="UP000308744">
    <property type="component" value="Unassembled WGS sequence"/>
</dbReference>
<evidence type="ECO:0000313" key="7">
    <source>
        <dbReference type="Proteomes" id="UP000308744"/>
    </source>
</evidence>
<dbReference type="CDD" id="cd17246">
    <property type="entry name" value="RMtype1_S_SonII-TRD2-CR2_like"/>
    <property type="match status" value="1"/>
</dbReference>
<feature type="coiled-coil region" evidence="4">
    <location>
        <begin position="339"/>
        <end position="366"/>
    </location>
</feature>
<dbReference type="PANTHER" id="PTHR30408">
    <property type="entry name" value="TYPE-1 RESTRICTION ENZYME ECOKI SPECIFICITY PROTEIN"/>
    <property type="match status" value="1"/>
</dbReference>
<dbReference type="GO" id="GO:0004519">
    <property type="term" value="F:endonuclease activity"/>
    <property type="evidence" value="ECO:0007669"/>
    <property type="project" value="UniProtKB-KW"/>
</dbReference>
<feature type="domain" description="Type I restriction modification DNA specificity" evidence="5">
    <location>
        <begin position="3"/>
        <end position="149"/>
    </location>
</feature>
<sequence length="382" mass="43496">MNYKKIKDICEIKKGKKVFELEEALDNSIRYIQIDDLRNNNNIKFCSPDSRYVYVKKDDLIIAWDGANAGTIGFGLEGAIGSTLAKISVLDKDIFAPFLALYLQSKFDYFQRTATGATIPHISRAALENLDIPVFGIEKQKYIYNQMLKTKELIDKRQSQITALDELAKSLFLEMFGDPAKNPSKYPLCKLKNICTKITDGTHHSPPMVEKGIPYVSAKHLGKGYLDFFSNPAYISKEEHEKIYKRCDPINGDVLYIKDGATTGIAGINYYDFEFSMLSSLALIRPDSEQLINYYLVHYLNNDRIKENIISNMSGGAIKRLTIKKITDLSIVVPPIKLQQEFAEKVKKINQQKELLKSNLEEMHNLYGSLLQKAFKGELFQE</sequence>
<dbReference type="InterPro" id="IPR000055">
    <property type="entry name" value="Restrct_endonuc_typeI_TRD"/>
</dbReference>
<dbReference type="Pfam" id="PF01420">
    <property type="entry name" value="Methylase_S"/>
    <property type="match status" value="2"/>
</dbReference>
<comment type="caution">
    <text evidence="6">The sequence shown here is derived from an EMBL/GenBank/DDBJ whole genome shotgun (WGS) entry which is preliminary data.</text>
</comment>
<evidence type="ECO:0000313" key="6">
    <source>
        <dbReference type="EMBL" id="TKI71927.1"/>
    </source>
</evidence>
<dbReference type="EMBL" id="SZPU01000012">
    <property type="protein sequence ID" value="TKI71927.1"/>
    <property type="molecule type" value="Genomic_DNA"/>
</dbReference>
<evidence type="ECO:0000256" key="1">
    <source>
        <dbReference type="ARBA" id="ARBA00010923"/>
    </source>
</evidence>
<dbReference type="InterPro" id="IPR044946">
    <property type="entry name" value="Restrct_endonuc_typeI_TRD_sf"/>
</dbReference>
<name>A0A4U2ZBW9_9BACI</name>
<keyword evidence="6" id="KW-0540">Nuclease</keyword>
<dbReference type="Gene3D" id="3.90.220.20">
    <property type="entry name" value="DNA methylase specificity domains"/>
    <property type="match status" value="2"/>
</dbReference>
<keyword evidence="6" id="KW-0255">Endonuclease</keyword>
<gene>
    <name evidence="6" type="ORF">FC756_03795</name>
</gene>
<feature type="domain" description="Type I restriction modification DNA specificity" evidence="5">
    <location>
        <begin position="210"/>
        <end position="361"/>
    </location>
</feature>
<dbReference type="InterPro" id="IPR052021">
    <property type="entry name" value="Type-I_RS_S_subunit"/>
</dbReference>